<evidence type="ECO:0000313" key="6">
    <source>
        <dbReference type="EMBL" id="GAK50599.1"/>
    </source>
</evidence>
<evidence type="ECO:0000256" key="4">
    <source>
        <dbReference type="SAM" id="Coils"/>
    </source>
</evidence>
<dbReference type="EMBL" id="DF820456">
    <property type="protein sequence ID" value="GAK50599.1"/>
    <property type="molecule type" value="Genomic_DNA"/>
</dbReference>
<dbReference type="PANTHER" id="PTHR43531:SF11">
    <property type="entry name" value="METHYL-ACCEPTING CHEMOTAXIS PROTEIN 3"/>
    <property type="match status" value="1"/>
</dbReference>
<name>A0A0S6VT71_9BACT</name>
<feature type="domain" description="Methyl-accepting transducer" evidence="5">
    <location>
        <begin position="254"/>
        <end position="476"/>
    </location>
</feature>
<dbReference type="AlphaFoldDB" id="A0A0S6VT71"/>
<keyword evidence="1" id="KW-0145">Chemotaxis</keyword>
<dbReference type="GO" id="GO:0007165">
    <property type="term" value="P:signal transduction"/>
    <property type="evidence" value="ECO:0007669"/>
    <property type="project" value="UniProtKB-KW"/>
</dbReference>
<sequence length="916" mass="102020">MEDLIHLPIIGLIVTLTESQMKTPLVEAMSDLIGGIFFPGRSIERSRLVELVNAILKDSRQFGSKHASNSLLENDVRRHGLQALVPPLSAVQFQIQDLLSTLREKDKRITELEDMVSRLNNERSEFISQMTLQEDQLDESRRSAQNQSQRLQHLETHLRALVETLERDSDQRIAAGNIPEDIPSIAKTLRVSLQAWQDRVIQQRQRQQSENLKLAAALQNIARGDIPEEIADEAASASDDLLWIKSAAVTLQEIYAGSASVSHTIQESMNLLFSIADELSDDAAQQMTALRDLRKTVAQISENTVTMANQTDETAKVALEIHSLTDSLLAEAEDMIAAVQESYKNIGDINELMDKSSLLALNARIIAAQAGDHGRGFAVVAEEIKELSTRTDTFVQLITERVQAITNSTATVNEGVQRIAKSMGAVQQNTDQIASGTYEYSVSTQQMTTSVEQILSRAQHSTLLAKQLASMAKRISIALEQLTSMTQFFEQHQGIESEIYRAGDTGALAAVIPGIATMQELRKKRCAAVFVNKGPVDQIQEYQMQQEAERQHLRLVIYSGENNARLSIRIVEKLITSHAIDILFWQPTNNLTFHKILHLGMQHHVLIIPFCRGGLASREQVPFQTLTQHYEEGKVAASYVPENSSVYAILGPEHLSVANIRAQGFLWNLPTSSRCVGKAHGDWTAKEASILMKSFLNEQSQGTFDVIYGINDTSAFGAIRACLAYIIHQLAQRHTLRWTPKRVIGTDVSEEMLQCLHGVQGRTVLGKLLRDAIASSDLDHAHCSLSECSDGWSVQWEHQQEAIFSIRDGQASVRAAMVTTVIIQDMVTVSHSTFCDDVGKPIGVGAMAIRHLIDCVQHPGQTPYLLFSQEQGITKETPEAIWKTRHYVLTEAHTRWRNEHVMSLSSENQFVRVSEL</sequence>
<dbReference type="InterPro" id="IPR004089">
    <property type="entry name" value="MCPsignal_dom"/>
</dbReference>
<reference evidence="6" key="1">
    <citation type="journal article" date="2015" name="PeerJ">
        <title>First genomic representation of candidate bacterial phylum KSB3 points to enhanced environmental sensing as a trigger of wastewater bulking.</title>
        <authorList>
            <person name="Sekiguchi Y."/>
            <person name="Ohashi A."/>
            <person name="Parks D.H."/>
            <person name="Yamauchi T."/>
            <person name="Tyson G.W."/>
            <person name="Hugenholtz P."/>
        </authorList>
    </citation>
    <scope>NUCLEOTIDE SEQUENCE [LARGE SCALE GENOMIC DNA]</scope>
</reference>
<evidence type="ECO:0000313" key="7">
    <source>
        <dbReference type="Proteomes" id="UP000030700"/>
    </source>
</evidence>
<dbReference type="Gene3D" id="3.40.50.2300">
    <property type="match status" value="2"/>
</dbReference>
<keyword evidence="4" id="KW-0175">Coiled coil</keyword>
<dbReference type="PANTHER" id="PTHR43531">
    <property type="entry name" value="PROTEIN ICFG"/>
    <property type="match status" value="1"/>
</dbReference>
<dbReference type="HOGENOM" id="CLU_317772_0_0_0"/>
<organism evidence="6">
    <name type="scientific">Candidatus Moduliflexus flocculans</name>
    <dbReference type="NCBI Taxonomy" id="1499966"/>
    <lineage>
        <taxon>Bacteria</taxon>
        <taxon>Candidatus Moduliflexota</taxon>
        <taxon>Candidatus Moduliflexia</taxon>
        <taxon>Candidatus Moduliflexales</taxon>
        <taxon>Candidatus Moduliflexaceae</taxon>
    </lineage>
</organism>
<dbReference type="Gene3D" id="1.10.287.950">
    <property type="entry name" value="Methyl-accepting chemotaxis protein"/>
    <property type="match status" value="1"/>
</dbReference>
<dbReference type="SUPFAM" id="SSF58104">
    <property type="entry name" value="Methyl-accepting chemotaxis protein (MCP) signaling domain"/>
    <property type="match status" value="1"/>
</dbReference>
<protein>
    <submittedName>
        <fullName evidence="6">Chemotaxis sensory transducer</fullName>
    </submittedName>
</protein>
<evidence type="ECO:0000256" key="3">
    <source>
        <dbReference type="PROSITE-ProRule" id="PRU00284"/>
    </source>
</evidence>
<gene>
    <name evidence="6" type="ORF">U14_01832</name>
</gene>
<comment type="similarity">
    <text evidence="2">Belongs to the methyl-accepting chemotaxis (MCP) protein family.</text>
</comment>
<evidence type="ECO:0000259" key="5">
    <source>
        <dbReference type="PROSITE" id="PS50111"/>
    </source>
</evidence>
<evidence type="ECO:0000256" key="1">
    <source>
        <dbReference type="ARBA" id="ARBA00022500"/>
    </source>
</evidence>
<dbReference type="InterPro" id="IPR051310">
    <property type="entry name" value="MCP_chemotaxis"/>
</dbReference>
<keyword evidence="7" id="KW-1185">Reference proteome</keyword>
<keyword evidence="3" id="KW-0807">Transducer</keyword>
<dbReference type="InterPro" id="IPR028082">
    <property type="entry name" value="Peripla_BP_I"/>
</dbReference>
<dbReference type="GO" id="GO:0006935">
    <property type="term" value="P:chemotaxis"/>
    <property type="evidence" value="ECO:0007669"/>
    <property type="project" value="UniProtKB-KW"/>
</dbReference>
<dbReference type="STRING" id="1499966.U14_01832"/>
<dbReference type="GO" id="GO:0016020">
    <property type="term" value="C:membrane"/>
    <property type="evidence" value="ECO:0007669"/>
    <property type="project" value="InterPro"/>
</dbReference>
<dbReference type="SMART" id="SM00283">
    <property type="entry name" value="MA"/>
    <property type="match status" value="1"/>
</dbReference>
<dbReference type="SUPFAM" id="SSF53822">
    <property type="entry name" value="Periplasmic binding protein-like I"/>
    <property type="match status" value="1"/>
</dbReference>
<dbReference type="Proteomes" id="UP000030700">
    <property type="component" value="Unassembled WGS sequence"/>
</dbReference>
<dbReference type="Pfam" id="PF00015">
    <property type="entry name" value="MCPsignal"/>
    <property type="match status" value="1"/>
</dbReference>
<feature type="coiled-coil region" evidence="4">
    <location>
        <begin position="95"/>
        <end position="164"/>
    </location>
</feature>
<accession>A0A0S6VT71</accession>
<dbReference type="PROSITE" id="PS50111">
    <property type="entry name" value="CHEMOTAXIS_TRANSDUC_2"/>
    <property type="match status" value="1"/>
</dbReference>
<evidence type="ECO:0000256" key="2">
    <source>
        <dbReference type="ARBA" id="ARBA00029447"/>
    </source>
</evidence>
<proteinExistence type="inferred from homology"/>